<comment type="caution">
    <text evidence="2">The sequence shown here is derived from an EMBL/GenBank/DDBJ whole genome shotgun (WGS) entry which is preliminary data.</text>
</comment>
<evidence type="ECO:0000256" key="1">
    <source>
        <dbReference type="SAM" id="MobiDB-lite"/>
    </source>
</evidence>
<feature type="region of interest" description="Disordered" evidence="1">
    <location>
        <begin position="1"/>
        <end position="24"/>
    </location>
</feature>
<proteinExistence type="predicted"/>
<dbReference type="AlphaFoldDB" id="A0AAW1VRR0"/>
<evidence type="ECO:0000313" key="3">
    <source>
        <dbReference type="Proteomes" id="UP001457282"/>
    </source>
</evidence>
<keyword evidence="3" id="KW-1185">Reference proteome</keyword>
<dbReference type="Proteomes" id="UP001457282">
    <property type="component" value="Unassembled WGS sequence"/>
</dbReference>
<sequence length="96" mass="10604">MCLKTAQWTEGITPEASPESESDSAATAVGNLVNSLTTQRVYSEVTLALLVPPIRRRVGLHHQSLLPDPIDPRASKFSLLLFRNFLITEIASVFLR</sequence>
<organism evidence="2 3">
    <name type="scientific">Rubus argutus</name>
    <name type="common">Southern blackberry</name>
    <dbReference type="NCBI Taxonomy" id="59490"/>
    <lineage>
        <taxon>Eukaryota</taxon>
        <taxon>Viridiplantae</taxon>
        <taxon>Streptophyta</taxon>
        <taxon>Embryophyta</taxon>
        <taxon>Tracheophyta</taxon>
        <taxon>Spermatophyta</taxon>
        <taxon>Magnoliopsida</taxon>
        <taxon>eudicotyledons</taxon>
        <taxon>Gunneridae</taxon>
        <taxon>Pentapetalae</taxon>
        <taxon>rosids</taxon>
        <taxon>fabids</taxon>
        <taxon>Rosales</taxon>
        <taxon>Rosaceae</taxon>
        <taxon>Rosoideae</taxon>
        <taxon>Rosoideae incertae sedis</taxon>
        <taxon>Rubus</taxon>
    </lineage>
</organism>
<evidence type="ECO:0000313" key="2">
    <source>
        <dbReference type="EMBL" id="KAK9910400.1"/>
    </source>
</evidence>
<protein>
    <submittedName>
        <fullName evidence="2">Uncharacterized protein</fullName>
    </submittedName>
</protein>
<name>A0AAW1VRR0_RUBAR</name>
<reference evidence="2 3" key="1">
    <citation type="journal article" date="2023" name="G3 (Bethesda)">
        <title>A chromosome-length genome assembly and annotation of blackberry (Rubus argutus, cv. 'Hillquist').</title>
        <authorList>
            <person name="Bruna T."/>
            <person name="Aryal R."/>
            <person name="Dudchenko O."/>
            <person name="Sargent D.J."/>
            <person name="Mead D."/>
            <person name="Buti M."/>
            <person name="Cavallini A."/>
            <person name="Hytonen T."/>
            <person name="Andres J."/>
            <person name="Pham M."/>
            <person name="Weisz D."/>
            <person name="Mascagni F."/>
            <person name="Usai G."/>
            <person name="Natali L."/>
            <person name="Bassil N."/>
            <person name="Fernandez G.E."/>
            <person name="Lomsadze A."/>
            <person name="Armour M."/>
            <person name="Olukolu B."/>
            <person name="Poorten T."/>
            <person name="Britton C."/>
            <person name="Davik J."/>
            <person name="Ashrafi H."/>
            <person name="Aiden E.L."/>
            <person name="Borodovsky M."/>
            <person name="Worthington M."/>
        </authorList>
    </citation>
    <scope>NUCLEOTIDE SEQUENCE [LARGE SCALE GENOMIC DNA]</scope>
    <source>
        <strain evidence="2">PI 553951</strain>
    </source>
</reference>
<feature type="compositionally biased region" description="Polar residues" evidence="1">
    <location>
        <begin position="1"/>
        <end position="10"/>
    </location>
</feature>
<accession>A0AAW1VRR0</accession>
<feature type="compositionally biased region" description="Low complexity" evidence="1">
    <location>
        <begin position="13"/>
        <end position="24"/>
    </location>
</feature>
<gene>
    <name evidence="2" type="ORF">M0R45_034365</name>
</gene>
<dbReference type="EMBL" id="JBEDUW010000007">
    <property type="protein sequence ID" value="KAK9910400.1"/>
    <property type="molecule type" value="Genomic_DNA"/>
</dbReference>